<dbReference type="EMBL" id="JOJR01000395">
    <property type="protein sequence ID" value="RCN38501.1"/>
    <property type="molecule type" value="Genomic_DNA"/>
</dbReference>
<evidence type="ECO:0000256" key="1">
    <source>
        <dbReference type="SAM" id="MobiDB-lite"/>
    </source>
</evidence>
<feature type="region of interest" description="Disordered" evidence="1">
    <location>
        <begin position="88"/>
        <end position="120"/>
    </location>
</feature>
<sequence>MLLKCGLRESEKLGNVPQRHLSQRRPQVLQTVRQGPGLAGFVMETMKCGGTPLCYENDELERRNTERGILPCIQVALDIYRRQLKTANPDEECEEIEKEAETQVANDEALEDGDEDHDQE</sequence>
<feature type="compositionally biased region" description="Acidic residues" evidence="1">
    <location>
        <begin position="89"/>
        <end position="98"/>
    </location>
</feature>
<dbReference type="Proteomes" id="UP000252519">
    <property type="component" value="Unassembled WGS sequence"/>
</dbReference>
<proteinExistence type="predicted"/>
<comment type="caution">
    <text evidence="2">The sequence shown here is derived from an EMBL/GenBank/DDBJ whole genome shotgun (WGS) entry which is preliminary data.</text>
</comment>
<dbReference type="AlphaFoldDB" id="A0A368G231"/>
<keyword evidence="3" id="KW-1185">Reference proteome</keyword>
<dbReference type="OrthoDB" id="5901809at2759"/>
<evidence type="ECO:0000313" key="3">
    <source>
        <dbReference type="Proteomes" id="UP000252519"/>
    </source>
</evidence>
<gene>
    <name evidence="2" type="ORF">ANCCAN_15576</name>
</gene>
<protein>
    <submittedName>
        <fullName evidence="2">Uncharacterized protein</fullName>
    </submittedName>
</protein>
<name>A0A368G231_ANCCA</name>
<reference evidence="2 3" key="1">
    <citation type="submission" date="2014-10" db="EMBL/GenBank/DDBJ databases">
        <title>Draft genome of the hookworm Ancylostoma caninum.</title>
        <authorList>
            <person name="Mitreva M."/>
        </authorList>
    </citation>
    <scope>NUCLEOTIDE SEQUENCE [LARGE SCALE GENOMIC DNA]</scope>
    <source>
        <strain evidence="2 3">Baltimore</strain>
    </source>
</reference>
<organism evidence="2 3">
    <name type="scientific">Ancylostoma caninum</name>
    <name type="common">Dog hookworm</name>
    <dbReference type="NCBI Taxonomy" id="29170"/>
    <lineage>
        <taxon>Eukaryota</taxon>
        <taxon>Metazoa</taxon>
        <taxon>Ecdysozoa</taxon>
        <taxon>Nematoda</taxon>
        <taxon>Chromadorea</taxon>
        <taxon>Rhabditida</taxon>
        <taxon>Rhabditina</taxon>
        <taxon>Rhabditomorpha</taxon>
        <taxon>Strongyloidea</taxon>
        <taxon>Ancylostomatidae</taxon>
        <taxon>Ancylostomatinae</taxon>
        <taxon>Ancylostoma</taxon>
    </lineage>
</organism>
<evidence type="ECO:0000313" key="2">
    <source>
        <dbReference type="EMBL" id="RCN38501.1"/>
    </source>
</evidence>
<feature type="compositionally biased region" description="Acidic residues" evidence="1">
    <location>
        <begin position="108"/>
        <end position="120"/>
    </location>
</feature>
<accession>A0A368G231</accession>